<proteinExistence type="predicted"/>
<evidence type="ECO:0000313" key="5">
    <source>
        <dbReference type="Proteomes" id="UP001500167"/>
    </source>
</evidence>
<evidence type="ECO:0000313" key="4">
    <source>
        <dbReference type="EMBL" id="GAA4167712.1"/>
    </source>
</evidence>
<dbReference type="PANTHER" id="PTHR30273">
    <property type="entry name" value="PERIPLASMIC SIGNAL SENSOR AND SIGMA FACTOR ACTIVATOR FECR-RELATED"/>
    <property type="match status" value="1"/>
</dbReference>
<gene>
    <name evidence="4" type="ORF">GCM10022218_01460</name>
</gene>
<feature type="domain" description="FecR protein" evidence="2">
    <location>
        <begin position="202"/>
        <end position="301"/>
    </location>
</feature>
<reference evidence="5" key="1">
    <citation type="journal article" date="2019" name="Int. J. Syst. Evol. Microbiol.">
        <title>The Global Catalogue of Microorganisms (GCM) 10K type strain sequencing project: providing services to taxonomists for standard genome sequencing and annotation.</title>
        <authorList>
            <consortium name="The Broad Institute Genomics Platform"/>
            <consortium name="The Broad Institute Genome Sequencing Center for Infectious Disease"/>
            <person name="Wu L."/>
            <person name="Ma J."/>
        </authorList>
    </citation>
    <scope>NUCLEOTIDE SEQUENCE [LARGE SCALE GENOMIC DNA]</scope>
    <source>
        <strain evidence="5">JCM 16722</strain>
    </source>
</reference>
<dbReference type="Gene3D" id="3.55.50.30">
    <property type="match status" value="1"/>
</dbReference>
<keyword evidence="1" id="KW-1133">Transmembrane helix</keyword>
<dbReference type="InterPro" id="IPR032508">
    <property type="entry name" value="FecR_C"/>
</dbReference>
<dbReference type="Proteomes" id="UP001500167">
    <property type="component" value="Unassembled WGS sequence"/>
</dbReference>
<dbReference type="PANTHER" id="PTHR30273:SF2">
    <property type="entry name" value="PROTEIN FECR"/>
    <property type="match status" value="1"/>
</dbReference>
<feature type="transmembrane region" description="Helical" evidence="1">
    <location>
        <begin position="104"/>
        <end position="125"/>
    </location>
</feature>
<keyword evidence="1" id="KW-0472">Membrane</keyword>
<evidence type="ECO:0000256" key="1">
    <source>
        <dbReference type="SAM" id="Phobius"/>
    </source>
</evidence>
<dbReference type="InterPro" id="IPR012373">
    <property type="entry name" value="Ferrdict_sens_TM"/>
</dbReference>
<dbReference type="InterPro" id="IPR006860">
    <property type="entry name" value="FecR"/>
</dbReference>
<evidence type="ECO:0000259" key="3">
    <source>
        <dbReference type="Pfam" id="PF16344"/>
    </source>
</evidence>
<name>A0ABP7ZQ20_9SPHI</name>
<evidence type="ECO:0000259" key="2">
    <source>
        <dbReference type="Pfam" id="PF04773"/>
    </source>
</evidence>
<keyword evidence="1" id="KW-0812">Transmembrane</keyword>
<dbReference type="EMBL" id="BAAAZK010000002">
    <property type="protein sequence ID" value="GAA4167712.1"/>
    <property type="molecule type" value="Genomic_DNA"/>
</dbReference>
<dbReference type="Pfam" id="PF04773">
    <property type="entry name" value="FecR"/>
    <property type="match status" value="1"/>
</dbReference>
<dbReference type="Pfam" id="PF16344">
    <property type="entry name" value="FecR_C"/>
    <property type="match status" value="1"/>
</dbReference>
<dbReference type="Gene3D" id="2.60.120.1440">
    <property type="match status" value="1"/>
</dbReference>
<accession>A0ABP7ZQ20</accession>
<comment type="caution">
    <text evidence="4">The sequence shown here is derived from an EMBL/GenBank/DDBJ whole genome shotgun (WGS) entry which is preliminary data.</text>
</comment>
<organism evidence="4 5">
    <name type="scientific">Sphingobacterium ginsenosidimutans</name>
    <dbReference type="NCBI Taxonomy" id="687845"/>
    <lineage>
        <taxon>Bacteria</taxon>
        <taxon>Pseudomonadati</taxon>
        <taxon>Bacteroidota</taxon>
        <taxon>Sphingobacteriia</taxon>
        <taxon>Sphingobacteriales</taxon>
        <taxon>Sphingobacteriaceae</taxon>
        <taxon>Sphingobacterium</taxon>
    </lineage>
</organism>
<sequence>MGEQMITNELLKRYLQGKCTLAEKKLVADFLADPDHTAVLHRLMETETTFLWDRPEEVEPIDAAKICEWQLRLKERIGPVQPMVQAEETQPQVKSKIVAIGKRTIRYVAAAVLFVVLAGLIWSLMQRDDFKENQTADLKKEIVPGSEKAILKLADGSTISLSDAANGNIVDRGGVKVKKTAEGEIVYAASNRNASPQSYNSISTPNGGQYRVTLPDGSKAWLNAASSLTYPVEFEKKERRVKMTGEVYFEIAKVSNKKNEHIPFFVETNKQVIQVLGTTFNVNAYANEPDDCTTLVEGSVRLIAAHSGKSELLKPGQQALVGKNMQLSEADMQQNLAWINGYFIFRREELGSILRKIARWYDVTVECPPELSTMKFTGKVSRSQSLSAVTEMIASIDKVKLEIKERRIIVKK</sequence>
<protein>
    <submittedName>
        <fullName evidence="4">DUF4974 domain-containing protein</fullName>
    </submittedName>
</protein>
<keyword evidence="5" id="KW-1185">Reference proteome</keyword>
<feature type="domain" description="Protein FecR C-terminal" evidence="3">
    <location>
        <begin position="342"/>
        <end position="410"/>
    </location>
</feature>